<feature type="region of interest" description="Disordered" evidence="5">
    <location>
        <begin position="139"/>
        <end position="169"/>
    </location>
</feature>
<organism evidence="6 7">
    <name type="scientific">Candida verbasci</name>
    <dbReference type="NCBI Taxonomy" id="1227364"/>
    <lineage>
        <taxon>Eukaryota</taxon>
        <taxon>Fungi</taxon>
        <taxon>Dikarya</taxon>
        <taxon>Ascomycota</taxon>
        <taxon>Saccharomycotina</taxon>
        <taxon>Pichiomycetes</taxon>
        <taxon>Debaryomycetaceae</taxon>
        <taxon>Candida/Lodderomyces clade</taxon>
        <taxon>Candida</taxon>
    </lineage>
</organism>
<dbReference type="Pfam" id="PF09798">
    <property type="entry name" value="LCD1"/>
    <property type="match status" value="1"/>
</dbReference>
<evidence type="ECO:0000313" key="6">
    <source>
        <dbReference type="EMBL" id="CAI5756871.1"/>
    </source>
</evidence>
<keyword evidence="7" id="KW-1185">Reference proteome</keyword>
<dbReference type="Proteomes" id="UP001152885">
    <property type="component" value="Unassembled WGS sequence"/>
</dbReference>
<evidence type="ECO:0000256" key="5">
    <source>
        <dbReference type="SAM" id="MobiDB-lite"/>
    </source>
</evidence>
<keyword evidence="3" id="KW-0539">Nucleus</keyword>
<dbReference type="InterPro" id="IPR018622">
    <property type="entry name" value="DNA_damage_chkpnt_Lcd1"/>
</dbReference>
<evidence type="ECO:0000256" key="4">
    <source>
        <dbReference type="SAM" id="Coils"/>
    </source>
</evidence>
<keyword evidence="4" id="KW-0175">Coiled coil</keyword>
<evidence type="ECO:0000256" key="2">
    <source>
        <dbReference type="ARBA" id="ARBA00022763"/>
    </source>
</evidence>
<evidence type="ECO:0000256" key="3">
    <source>
        <dbReference type="ARBA" id="ARBA00023242"/>
    </source>
</evidence>
<feature type="coiled-coil region" evidence="4">
    <location>
        <begin position="76"/>
        <end position="139"/>
    </location>
</feature>
<dbReference type="OrthoDB" id="4078000at2759"/>
<evidence type="ECO:0008006" key="8">
    <source>
        <dbReference type="Google" id="ProtNLM"/>
    </source>
</evidence>
<dbReference type="GO" id="GO:0000077">
    <property type="term" value="P:DNA damage checkpoint signaling"/>
    <property type="evidence" value="ECO:0007669"/>
    <property type="project" value="InterPro"/>
</dbReference>
<comment type="caution">
    <text evidence="6">The sequence shown here is derived from an EMBL/GenBank/DDBJ whole genome shotgun (WGS) entry which is preliminary data.</text>
</comment>
<gene>
    <name evidence="6" type="ORF">CANVERA_P1389</name>
</gene>
<accession>A0A9W4TV10</accession>
<dbReference type="GO" id="GO:0005634">
    <property type="term" value="C:nucleus"/>
    <property type="evidence" value="ECO:0007669"/>
    <property type="project" value="UniProtKB-SubCell"/>
</dbReference>
<dbReference type="EMBL" id="CANTUO010000001">
    <property type="protein sequence ID" value="CAI5756871.1"/>
    <property type="molecule type" value="Genomic_DNA"/>
</dbReference>
<reference evidence="6" key="1">
    <citation type="submission" date="2022-12" db="EMBL/GenBank/DDBJ databases">
        <authorList>
            <person name="Brejova B."/>
        </authorList>
    </citation>
    <scope>NUCLEOTIDE SEQUENCE</scope>
</reference>
<feature type="compositionally biased region" description="Polar residues" evidence="5">
    <location>
        <begin position="147"/>
        <end position="156"/>
    </location>
</feature>
<sequence>MSNSDDDFDDDDELLLDIITGKTQTPIGNNNNKIIQSSILQPKSTVSNETHPKSTPATSILNGEVQAKLFQADGEIATLKQQLLQIKNQKQKEIQELKELHKNSEKNNDEQIKALKYAVQKLEDEKRFLNNELLTASASASKKRKLTQSPETTPTSGKEIAKDDSQSHSQILESSPVQVNQRIIKVQSDSSLLIDQLWAHSIIGAKRSSLEYLSKICVNFELSSENGFMIKKKTSINSSVIEFLMIKKDLRLDKLIEEFTTALIDIIQQLLKNNFILSVPFLLSLIYCSISFRPVANTKNLIKVLLKKLSTISLDLSTLLIYNSEDIGDINDYDDILDQILLLKKFIFICCLDVIEKLVELASQFEPEFIKEIWTNKILPKKLVTTLLNENSERLKNTCQINLVYNIVEMLVSSTTEETFGFNTIESDVSIINSLLKVLLIEITIKDGFEFYGLNRIIGNNSDYIKIESLIPKDHDFLNNYIIDIPLPIPYDLKENDAFETRMNHEFHLLNLRIKVAELLLSLIITKQTVDFLFNKEHFKSLIRVIGFEQNYISRFPRSRHTHLRCNLISIVIKLVNYLTQDLRDVGELIYTEIMYELFVVLSRIAFGADSLSIEAHKVLSQIRSKGNFDPIFNKWSEEKARSIHHLTSNDYQDGKLIANIESDCANGLEFPYESETVELAREILNKFVNHDEADNLYFNMNYENEDEDELMIN</sequence>
<dbReference type="AlphaFoldDB" id="A0A9W4TV10"/>
<protein>
    <recommendedName>
        <fullName evidence="8">DNA damage checkpoint protein LCD1</fullName>
    </recommendedName>
</protein>
<proteinExistence type="predicted"/>
<evidence type="ECO:0000256" key="1">
    <source>
        <dbReference type="ARBA" id="ARBA00004123"/>
    </source>
</evidence>
<keyword evidence="2" id="KW-0227">DNA damage</keyword>
<comment type="subcellular location">
    <subcellularLocation>
        <location evidence="1">Nucleus</location>
    </subcellularLocation>
</comment>
<evidence type="ECO:0000313" key="7">
    <source>
        <dbReference type="Proteomes" id="UP001152885"/>
    </source>
</evidence>
<name>A0A9W4TV10_9ASCO</name>